<dbReference type="Proteomes" id="UP001597299">
    <property type="component" value="Unassembled WGS sequence"/>
</dbReference>
<dbReference type="EMBL" id="JBHUHD010000004">
    <property type="protein sequence ID" value="MFD2143523.1"/>
    <property type="molecule type" value="Genomic_DNA"/>
</dbReference>
<organism evidence="1 2">
    <name type="scientific">Ancylobacter oerskovii</name>
    <dbReference type="NCBI Taxonomy" id="459519"/>
    <lineage>
        <taxon>Bacteria</taxon>
        <taxon>Pseudomonadati</taxon>
        <taxon>Pseudomonadota</taxon>
        <taxon>Alphaproteobacteria</taxon>
        <taxon>Hyphomicrobiales</taxon>
        <taxon>Xanthobacteraceae</taxon>
        <taxon>Ancylobacter</taxon>
    </lineage>
</organism>
<evidence type="ECO:0000313" key="1">
    <source>
        <dbReference type="EMBL" id="MFD2143523.1"/>
    </source>
</evidence>
<comment type="caution">
    <text evidence="1">The sequence shown here is derived from an EMBL/GenBank/DDBJ whole genome shotgun (WGS) entry which is preliminary data.</text>
</comment>
<sequence>MNVIEGTGQIVPEPHWRMLLSDDIEIEAATELNRAGFAGGHFV</sequence>
<keyword evidence="2" id="KW-1185">Reference proteome</keyword>
<reference evidence="2" key="1">
    <citation type="journal article" date="2019" name="Int. J. Syst. Evol. Microbiol.">
        <title>The Global Catalogue of Microorganisms (GCM) 10K type strain sequencing project: providing services to taxonomists for standard genome sequencing and annotation.</title>
        <authorList>
            <consortium name="The Broad Institute Genomics Platform"/>
            <consortium name="The Broad Institute Genome Sequencing Center for Infectious Disease"/>
            <person name="Wu L."/>
            <person name="Ma J."/>
        </authorList>
    </citation>
    <scope>NUCLEOTIDE SEQUENCE [LARGE SCALE GENOMIC DNA]</scope>
    <source>
        <strain evidence="2">CCM 7435</strain>
    </source>
</reference>
<protein>
    <submittedName>
        <fullName evidence="1">Uncharacterized protein</fullName>
    </submittedName>
</protein>
<evidence type="ECO:0000313" key="2">
    <source>
        <dbReference type="Proteomes" id="UP001597299"/>
    </source>
</evidence>
<dbReference type="RefSeq" id="WP_281418554.1">
    <property type="nucleotide sequence ID" value="NZ_JAHBGB010000012.1"/>
</dbReference>
<accession>A0ABW4Z5I1</accession>
<gene>
    <name evidence="1" type="ORF">ACFSNC_24320</name>
</gene>
<proteinExistence type="predicted"/>
<name>A0ABW4Z5I1_9HYPH</name>